<keyword evidence="9" id="KW-1185">Reference proteome</keyword>
<keyword evidence="1" id="KW-0547">Nucleotide-binding</keyword>
<dbReference type="GO" id="GO:0005524">
    <property type="term" value="F:ATP binding"/>
    <property type="evidence" value="ECO:0007669"/>
    <property type="project" value="InterPro"/>
</dbReference>
<dbReference type="Gene3D" id="1.10.10.60">
    <property type="entry name" value="Homeodomain-like"/>
    <property type="match status" value="2"/>
</dbReference>
<dbReference type="InterPro" id="IPR009057">
    <property type="entry name" value="Homeodomain-like_sf"/>
</dbReference>
<dbReference type="HOGENOM" id="CLU_042380_0_0_6"/>
<evidence type="ECO:0000259" key="6">
    <source>
        <dbReference type="PROSITE" id="PS01124"/>
    </source>
</evidence>
<evidence type="ECO:0000256" key="1">
    <source>
        <dbReference type="ARBA" id="ARBA00022741"/>
    </source>
</evidence>
<feature type="domain" description="HTH araC/xylS-type" evidence="6">
    <location>
        <begin position="296"/>
        <end position="395"/>
    </location>
</feature>
<dbReference type="Pfam" id="PF12833">
    <property type="entry name" value="HTH_18"/>
    <property type="match status" value="1"/>
</dbReference>
<dbReference type="SMART" id="SM00342">
    <property type="entry name" value="HTH_ARAC"/>
    <property type="match status" value="1"/>
</dbReference>
<dbReference type="SUPFAM" id="SSF52540">
    <property type="entry name" value="P-loop containing nucleoside triphosphate hydrolases"/>
    <property type="match status" value="1"/>
</dbReference>
<evidence type="ECO:0000256" key="5">
    <source>
        <dbReference type="ARBA" id="ARBA00023163"/>
    </source>
</evidence>
<dbReference type="EMBL" id="CP001654">
    <property type="protein sequence ID" value="ACS84173.1"/>
    <property type="molecule type" value="Genomic_DNA"/>
</dbReference>
<dbReference type="RefSeq" id="WP_012763996.1">
    <property type="nucleotide sequence ID" value="NC_012880.1"/>
</dbReference>
<keyword evidence="3" id="KW-0805">Transcription regulation</keyword>
<evidence type="ECO:0000256" key="3">
    <source>
        <dbReference type="ARBA" id="ARBA00023015"/>
    </source>
</evidence>
<dbReference type="Pfam" id="PF14532">
    <property type="entry name" value="Sigma54_activ_2"/>
    <property type="match status" value="1"/>
</dbReference>
<dbReference type="InterPro" id="IPR027417">
    <property type="entry name" value="P-loop_NTPase"/>
</dbReference>
<dbReference type="Pfam" id="PF25601">
    <property type="entry name" value="AAA_lid_14"/>
    <property type="match status" value="1"/>
</dbReference>
<dbReference type="InterPro" id="IPR058031">
    <property type="entry name" value="AAA_lid_NorR"/>
</dbReference>
<organism evidence="8 9">
    <name type="scientific">Musicola paradisiaca (strain Ech703)</name>
    <name type="common">Dickeya paradisiaca</name>
    <name type="synonym">Dickeya dadantii</name>
    <dbReference type="NCBI Taxonomy" id="579405"/>
    <lineage>
        <taxon>Bacteria</taxon>
        <taxon>Pseudomonadati</taxon>
        <taxon>Pseudomonadota</taxon>
        <taxon>Gammaproteobacteria</taxon>
        <taxon>Enterobacterales</taxon>
        <taxon>Pectobacteriaceae</taxon>
        <taxon>Musicola</taxon>
    </lineage>
</organism>
<dbReference type="Gene3D" id="3.40.50.300">
    <property type="entry name" value="P-loop containing nucleotide triphosphate hydrolases"/>
    <property type="match status" value="1"/>
</dbReference>
<gene>
    <name evidence="8" type="ordered locus">Dd703_0359</name>
</gene>
<evidence type="ECO:0000256" key="4">
    <source>
        <dbReference type="ARBA" id="ARBA00023125"/>
    </source>
</evidence>
<dbReference type="InterPro" id="IPR018060">
    <property type="entry name" value="HTH_AraC"/>
</dbReference>
<evidence type="ECO:0000259" key="7">
    <source>
        <dbReference type="PROSITE" id="PS50045"/>
    </source>
</evidence>
<name>C6C828_MUSP7</name>
<dbReference type="InterPro" id="IPR002078">
    <property type="entry name" value="Sigma_54_int"/>
</dbReference>
<protein>
    <submittedName>
        <fullName evidence="8">Transcriptional regulator, AraC family</fullName>
    </submittedName>
</protein>
<dbReference type="PANTHER" id="PTHR43280">
    <property type="entry name" value="ARAC-FAMILY TRANSCRIPTIONAL REGULATOR"/>
    <property type="match status" value="1"/>
</dbReference>
<keyword evidence="4" id="KW-0238">DNA-binding</keyword>
<dbReference type="GO" id="GO:0003700">
    <property type="term" value="F:DNA-binding transcription factor activity"/>
    <property type="evidence" value="ECO:0007669"/>
    <property type="project" value="InterPro"/>
</dbReference>
<evidence type="ECO:0000313" key="8">
    <source>
        <dbReference type="EMBL" id="ACS84173.1"/>
    </source>
</evidence>
<dbReference type="AlphaFoldDB" id="C6C828"/>
<dbReference type="PROSITE" id="PS50045">
    <property type="entry name" value="SIGMA54_INTERACT_4"/>
    <property type="match status" value="1"/>
</dbReference>
<dbReference type="Gene3D" id="1.10.8.60">
    <property type="match status" value="1"/>
</dbReference>
<dbReference type="STRING" id="579405.Dd703_0359"/>
<keyword evidence="2" id="KW-0067">ATP-binding</keyword>
<evidence type="ECO:0000313" key="9">
    <source>
        <dbReference type="Proteomes" id="UP000002734"/>
    </source>
</evidence>
<dbReference type="SUPFAM" id="SSF46689">
    <property type="entry name" value="Homeodomain-like"/>
    <property type="match status" value="1"/>
</dbReference>
<accession>C6C828</accession>
<evidence type="ECO:0000256" key="2">
    <source>
        <dbReference type="ARBA" id="ARBA00022840"/>
    </source>
</evidence>
<dbReference type="GO" id="GO:0043565">
    <property type="term" value="F:sequence-specific DNA binding"/>
    <property type="evidence" value="ECO:0007669"/>
    <property type="project" value="InterPro"/>
</dbReference>
<keyword evidence="5" id="KW-0804">Transcription</keyword>
<proteinExistence type="predicted"/>
<reference evidence="8" key="1">
    <citation type="submission" date="2009-06" db="EMBL/GenBank/DDBJ databases">
        <title>Complete sequence of Dickeya dadantii Ech703.</title>
        <authorList>
            <consortium name="US DOE Joint Genome Institute"/>
            <person name="Lucas S."/>
            <person name="Copeland A."/>
            <person name="Lapidus A."/>
            <person name="Glavina del Rio T."/>
            <person name="Dalin E."/>
            <person name="Tice H."/>
            <person name="Bruce D."/>
            <person name="Goodwin L."/>
            <person name="Pitluck S."/>
            <person name="Chertkov O."/>
            <person name="Brettin T."/>
            <person name="Detter J.C."/>
            <person name="Han C."/>
            <person name="Larimer F."/>
            <person name="Land M."/>
            <person name="Hauser L."/>
            <person name="Kyrpides N."/>
            <person name="Mikhailova N."/>
            <person name="Balakrishnan V."/>
            <person name="Glasner J."/>
            <person name="Perna N.T."/>
        </authorList>
    </citation>
    <scope>NUCLEOTIDE SEQUENCE [LARGE SCALE GENOMIC DNA]</scope>
    <source>
        <strain evidence="8">Ech703</strain>
    </source>
</reference>
<dbReference type="KEGG" id="dda:Dd703_0359"/>
<dbReference type="eggNOG" id="COG2207">
    <property type="taxonomic scope" value="Bacteria"/>
</dbReference>
<sequence>MKTAGNILKKSKINVFRTGQVNRWEIPVATALPEFISLSASLRNQIQKIAALKKSIILYGEPGTELSDVAAYIFMQTQEPQAGYIEFHHATYQPAMLDDVIRKLNRQQNFTLFFQNFDEFSADQQQDIMNRLKMLRFIGRTPLHFARLIFGLRHTLAQSQQSGRLSVMLGRHLDYHQVYISPLRERPQDVVELLHIACREFRQSGSQQIHPDVLQQLQHYDWPGNAQQLRRSIARLLMLSDNREIGLNQAHGILPEIIRLPAVSASASLAVTDPVLCDTLLKCDEQALRQFHPSVSKALLFLGENFQRELTLSALAEKAHISPSHLSYLLKHSLKLSFKQILNQIRIFYACQQLKCRPLSRITNLYLDCGYGDLSHFEKMFKRYTGLTPVEFRKTLKPVIVREDT</sequence>
<dbReference type="Proteomes" id="UP000002734">
    <property type="component" value="Chromosome"/>
</dbReference>
<feature type="domain" description="Sigma-54 factor interaction" evidence="7">
    <location>
        <begin position="41"/>
        <end position="238"/>
    </location>
</feature>
<dbReference type="eggNOG" id="COG3829">
    <property type="taxonomic scope" value="Bacteria"/>
</dbReference>
<dbReference type="PANTHER" id="PTHR43280:SF2">
    <property type="entry name" value="HTH-TYPE TRANSCRIPTIONAL REGULATOR EXSA"/>
    <property type="match status" value="1"/>
</dbReference>
<dbReference type="PROSITE" id="PS01124">
    <property type="entry name" value="HTH_ARAC_FAMILY_2"/>
    <property type="match status" value="1"/>
</dbReference>